<proteinExistence type="predicted"/>
<reference evidence="2 3" key="1">
    <citation type="journal article" date="2014" name="Curr. Biol.">
        <title>The genome of the clonal raider ant Cerapachys biroi.</title>
        <authorList>
            <person name="Oxley P.R."/>
            <person name="Ji L."/>
            <person name="Fetter-Pruneda I."/>
            <person name="McKenzie S.K."/>
            <person name="Li C."/>
            <person name="Hu H."/>
            <person name="Zhang G."/>
            <person name="Kronauer D.J."/>
        </authorList>
    </citation>
    <scope>NUCLEOTIDE SEQUENCE [LARGE SCALE GENOMIC DNA]</scope>
</reference>
<organism evidence="2 3">
    <name type="scientific">Ooceraea biroi</name>
    <name type="common">Clonal raider ant</name>
    <name type="synonym">Cerapachys biroi</name>
    <dbReference type="NCBI Taxonomy" id="2015173"/>
    <lineage>
        <taxon>Eukaryota</taxon>
        <taxon>Metazoa</taxon>
        <taxon>Ecdysozoa</taxon>
        <taxon>Arthropoda</taxon>
        <taxon>Hexapoda</taxon>
        <taxon>Insecta</taxon>
        <taxon>Pterygota</taxon>
        <taxon>Neoptera</taxon>
        <taxon>Endopterygota</taxon>
        <taxon>Hymenoptera</taxon>
        <taxon>Apocrita</taxon>
        <taxon>Aculeata</taxon>
        <taxon>Formicoidea</taxon>
        <taxon>Formicidae</taxon>
        <taxon>Dorylinae</taxon>
        <taxon>Ooceraea</taxon>
    </lineage>
</organism>
<evidence type="ECO:0000256" key="1">
    <source>
        <dbReference type="SAM" id="MobiDB-lite"/>
    </source>
</evidence>
<dbReference type="OrthoDB" id="7551493at2759"/>
<protein>
    <submittedName>
        <fullName evidence="2">Uncharacterized protein</fullName>
    </submittedName>
</protein>
<sequence>MAVDLPDRNFNSIRDQVAQRIEQSQQRQKIDYDRRRKTPRQYKKGDLIMIRNFKSTPSISRKLIPQFRGPYEIVKVLRNDRYVIADPPDVQNTQQPYTGVWDVNNIRPWVDSDTFTS</sequence>
<dbReference type="Proteomes" id="UP000053097">
    <property type="component" value="Unassembled WGS sequence"/>
</dbReference>
<feature type="region of interest" description="Disordered" evidence="1">
    <location>
        <begin position="19"/>
        <end position="38"/>
    </location>
</feature>
<accession>A0A026W647</accession>
<dbReference type="OMA" id="LIMIRNF"/>
<dbReference type="AlphaFoldDB" id="A0A026W647"/>
<evidence type="ECO:0000313" key="3">
    <source>
        <dbReference type="Proteomes" id="UP000053097"/>
    </source>
</evidence>
<name>A0A026W647_OOCBI</name>
<dbReference type="EMBL" id="KK107378">
    <property type="protein sequence ID" value="EZA51547.1"/>
    <property type="molecule type" value="Genomic_DNA"/>
</dbReference>
<gene>
    <name evidence="2" type="ORF">X777_09756</name>
</gene>
<evidence type="ECO:0000313" key="2">
    <source>
        <dbReference type="EMBL" id="EZA51547.1"/>
    </source>
</evidence>
<keyword evidence="3" id="KW-1185">Reference proteome</keyword>